<dbReference type="GO" id="GO:0009055">
    <property type="term" value="F:electron transfer activity"/>
    <property type="evidence" value="ECO:0007669"/>
    <property type="project" value="InterPro"/>
</dbReference>
<dbReference type="SMART" id="SM00893">
    <property type="entry name" value="ETF"/>
    <property type="match status" value="1"/>
</dbReference>
<feature type="domain" description="Electron transfer flavoprotein alpha/beta-subunit N-terminal" evidence="5">
    <location>
        <begin position="7"/>
        <end position="168"/>
    </location>
</feature>
<protein>
    <submittedName>
        <fullName evidence="6">Electron transfer flavoprotein subunit alpha/FixB family protein</fullName>
    </submittedName>
</protein>
<dbReference type="SUPFAM" id="SSF52402">
    <property type="entry name" value="Adenine nucleotide alpha hydrolases-like"/>
    <property type="match status" value="1"/>
</dbReference>
<keyword evidence="7" id="KW-1185">Reference proteome</keyword>
<reference evidence="6 7" key="1">
    <citation type="submission" date="2019-03" db="EMBL/GenBank/DDBJ databases">
        <title>Draft genome sequences of novel Actinobacteria.</title>
        <authorList>
            <person name="Sahin N."/>
            <person name="Ay H."/>
            <person name="Saygin H."/>
        </authorList>
    </citation>
    <scope>NUCLEOTIDE SEQUENCE [LARGE SCALE GENOMIC DNA]</scope>
    <source>
        <strain evidence="6 7">7K502</strain>
    </source>
</reference>
<dbReference type="GO" id="GO:0033539">
    <property type="term" value="P:fatty acid beta-oxidation using acyl-CoA dehydrogenase"/>
    <property type="evidence" value="ECO:0007669"/>
    <property type="project" value="TreeGrafter"/>
</dbReference>
<evidence type="ECO:0000256" key="3">
    <source>
        <dbReference type="ARBA" id="ARBA00011355"/>
    </source>
</evidence>
<dbReference type="OrthoDB" id="9770286at2"/>
<evidence type="ECO:0000256" key="2">
    <source>
        <dbReference type="ARBA" id="ARBA00005817"/>
    </source>
</evidence>
<comment type="caution">
    <text evidence="6">The sequence shown here is derived from an EMBL/GenBank/DDBJ whole genome shotgun (WGS) entry which is preliminary data.</text>
</comment>
<gene>
    <name evidence="6" type="ORF">E1288_37545</name>
</gene>
<dbReference type="Proteomes" id="UP000294947">
    <property type="component" value="Unassembled WGS sequence"/>
</dbReference>
<dbReference type="Pfam" id="PF01012">
    <property type="entry name" value="ETF"/>
    <property type="match status" value="1"/>
</dbReference>
<dbReference type="InterPro" id="IPR001308">
    <property type="entry name" value="ETF_a/FixB"/>
</dbReference>
<dbReference type="Pfam" id="PF00766">
    <property type="entry name" value="ETF_alpha"/>
    <property type="match status" value="1"/>
</dbReference>
<dbReference type="PANTHER" id="PTHR43153">
    <property type="entry name" value="ELECTRON TRANSFER FLAVOPROTEIN ALPHA"/>
    <property type="match status" value="1"/>
</dbReference>
<dbReference type="Gene3D" id="3.40.50.1220">
    <property type="entry name" value="TPP-binding domain"/>
    <property type="match status" value="1"/>
</dbReference>
<evidence type="ECO:0000313" key="7">
    <source>
        <dbReference type="Proteomes" id="UP000294947"/>
    </source>
</evidence>
<dbReference type="InterPro" id="IPR014730">
    <property type="entry name" value="ETF_a/b_N"/>
</dbReference>
<comment type="subunit">
    <text evidence="3">Heterodimer of an alpha and a beta subunit.</text>
</comment>
<accession>A0A4R4Y472</accession>
<dbReference type="InterPro" id="IPR014731">
    <property type="entry name" value="ETF_asu_C"/>
</dbReference>
<dbReference type="NCBIfam" id="NF038209">
    <property type="entry name" value="mft_etfA"/>
    <property type="match status" value="1"/>
</dbReference>
<comment type="function">
    <text evidence="4">The electron transfer flavoprotein serves as a specific electron acceptor for other dehydrogenases. It transfers the electrons to the main respiratory chain via ETF-ubiquinone oxidoreductase (ETF dehydrogenase).</text>
</comment>
<dbReference type="GO" id="GO:0050660">
    <property type="term" value="F:flavin adenine dinucleotide binding"/>
    <property type="evidence" value="ECO:0007669"/>
    <property type="project" value="InterPro"/>
</dbReference>
<evidence type="ECO:0000256" key="4">
    <source>
        <dbReference type="ARBA" id="ARBA00025649"/>
    </source>
</evidence>
<dbReference type="Gene3D" id="3.40.50.620">
    <property type="entry name" value="HUPs"/>
    <property type="match status" value="1"/>
</dbReference>
<dbReference type="RefSeq" id="WP_132493447.1">
    <property type="nucleotide sequence ID" value="NZ_SMKW01000079.1"/>
</dbReference>
<comment type="similarity">
    <text evidence="2">Belongs to the ETF alpha-subunit/FixB family.</text>
</comment>
<evidence type="ECO:0000313" key="6">
    <source>
        <dbReference type="EMBL" id="TDD39181.1"/>
    </source>
</evidence>
<proteinExistence type="inferred from homology"/>
<sequence>MSQHKIAAIVVRDGTLPLGADEAVAEAGGTALVVGSGARAAAEGLSADRVVIAESSPAEMGGLAASIAPELDDHRIVVLPASPDGRDLAPRLAVELDRPLLAWATRCGDDEVELARLDDRVALRVAVDRPVVVTLAPNARSAEARRQRPRIEPRVVPERVRHDARLVETLPPDPSTMDLGEAPRIFAGGAGLVPPGESGTEAMRLLGEVARVLGASVGATRVVTDAGWLDYSRQIGTTGVVVDPRLYVAFGISGATQHTGGLGDPDCVVSINTDPSCPMTAMADLGIVADAPEVLRELARRLGVAEQSFAGGRHRAG</sequence>
<dbReference type="SUPFAM" id="SSF52467">
    <property type="entry name" value="DHS-like NAD/FAD-binding domain"/>
    <property type="match status" value="1"/>
</dbReference>
<evidence type="ECO:0000256" key="1">
    <source>
        <dbReference type="ARBA" id="ARBA00001974"/>
    </source>
</evidence>
<dbReference type="InterPro" id="IPR014729">
    <property type="entry name" value="Rossmann-like_a/b/a_fold"/>
</dbReference>
<organism evidence="6 7">
    <name type="scientific">Saccharopolyspora elongata</name>
    <dbReference type="NCBI Taxonomy" id="2530387"/>
    <lineage>
        <taxon>Bacteria</taxon>
        <taxon>Bacillati</taxon>
        <taxon>Actinomycetota</taxon>
        <taxon>Actinomycetes</taxon>
        <taxon>Pseudonocardiales</taxon>
        <taxon>Pseudonocardiaceae</taxon>
        <taxon>Saccharopolyspora</taxon>
    </lineage>
</organism>
<dbReference type="AlphaFoldDB" id="A0A4R4Y472"/>
<evidence type="ECO:0000259" key="5">
    <source>
        <dbReference type="SMART" id="SM00893"/>
    </source>
</evidence>
<comment type="cofactor">
    <cofactor evidence="1">
        <name>FAD</name>
        <dbReference type="ChEBI" id="CHEBI:57692"/>
    </cofactor>
</comment>
<dbReference type="EMBL" id="SMKW01000079">
    <property type="protein sequence ID" value="TDD39181.1"/>
    <property type="molecule type" value="Genomic_DNA"/>
</dbReference>
<name>A0A4R4Y472_9PSEU</name>
<dbReference type="InterPro" id="IPR029035">
    <property type="entry name" value="DHS-like_NAD/FAD-binding_dom"/>
</dbReference>
<dbReference type="PANTHER" id="PTHR43153:SF1">
    <property type="entry name" value="ELECTRON TRANSFER FLAVOPROTEIN SUBUNIT ALPHA, MITOCHONDRIAL"/>
    <property type="match status" value="1"/>
</dbReference>